<proteinExistence type="predicted"/>
<protein>
    <submittedName>
        <fullName evidence="4">TonB-dependent receptor</fullName>
    </submittedName>
</protein>
<feature type="non-terminal residue" evidence="4">
    <location>
        <position position="83"/>
    </location>
</feature>
<evidence type="ECO:0000256" key="2">
    <source>
        <dbReference type="ARBA" id="ARBA00023136"/>
    </source>
</evidence>
<evidence type="ECO:0000256" key="1">
    <source>
        <dbReference type="ARBA" id="ARBA00004442"/>
    </source>
</evidence>
<gene>
    <name evidence="4" type="ORF">NLU14_22565</name>
</gene>
<accession>A0ABT5YH49</accession>
<reference evidence="4" key="1">
    <citation type="submission" date="2022-07" db="EMBL/GenBank/DDBJ databases">
        <title>Marinobacter iranensis a new bacterium isolate from a hipersaline lake in Iran.</title>
        <authorList>
            <person name="Mohammad A.M.A."/>
            <person name="Cristina S.-P."/>
            <person name="Antonio V."/>
        </authorList>
    </citation>
    <scope>NUCLEOTIDE SEQUENCE</scope>
    <source>
        <strain evidence="4">71-i</strain>
    </source>
</reference>
<dbReference type="RefSeq" id="WP_275710823.1">
    <property type="nucleotide sequence ID" value="NZ_JANCMW010000326.1"/>
</dbReference>
<dbReference type="InterPro" id="IPR036942">
    <property type="entry name" value="Beta-barrel_TonB_sf"/>
</dbReference>
<keyword evidence="2" id="KW-0472">Membrane</keyword>
<dbReference type="Gene3D" id="2.40.170.20">
    <property type="entry name" value="TonB-dependent receptor, beta-barrel domain"/>
    <property type="match status" value="1"/>
</dbReference>
<sequence length="83" mass="9211">TYESKDFNALIQAQYYGKGKFDVDEAPNARNIMGVSDWWLFNATVGTKVNDQFGLKLIVDNVFNAKPPFPALAGSANSVPTYY</sequence>
<organism evidence="4 5">
    <name type="scientific">Marinobacter iranensis</name>
    <dbReference type="NCBI Taxonomy" id="2962607"/>
    <lineage>
        <taxon>Bacteria</taxon>
        <taxon>Pseudomonadati</taxon>
        <taxon>Pseudomonadota</taxon>
        <taxon>Gammaproteobacteria</taxon>
        <taxon>Pseudomonadales</taxon>
        <taxon>Marinobacteraceae</taxon>
        <taxon>Marinobacter</taxon>
    </lineage>
</organism>
<comment type="caution">
    <text evidence="4">The sequence shown here is derived from an EMBL/GenBank/DDBJ whole genome shotgun (WGS) entry which is preliminary data.</text>
</comment>
<dbReference type="SUPFAM" id="SSF56935">
    <property type="entry name" value="Porins"/>
    <property type="match status" value="1"/>
</dbReference>
<keyword evidence="5" id="KW-1185">Reference proteome</keyword>
<name>A0ABT5YH49_9GAMM</name>
<evidence type="ECO:0000313" key="4">
    <source>
        <dbReference type="EMBL" id="MDF0753014.1"/>
    </source>
</evidence>
<dbReference type="EMBL" id="JANCMW010000326">
    <property type="protein sequence ID" value="MDF0753014.1"/>
    <property type="molecule type" value="Genomic_DNA"/>
</dbReference>
<keyword evidence="3" id="KW-0998">Cell outer membrane</keyword>
<dbReference type="Proteomes" id="UP001143391">
    <property type="component" value="Unassembled WGS sequence"/>
</dbReference>
<comment type="subcellular location">
    <subcellularLocation>
        <location evidence="1">Cell outer membrane</location>
    </subcellularLocation>
</comment>
<evidence type="ECO:0000256" key="3">
    <source>
        <dbReference type="ARBA" id="ARBA00023237"/>
    </source>
</evidence>
<evidence type="ECO:0000313" key="5">
    <source>
        <dbReference type="Proteomes" id="UP001143391"/>
    </source>
</evidence>
<keyword evidence="4" id="KW-0675">Receptor</keyword>
<feature type="non-terminal residue" evidence="4">
    <location>
        <position position="1"/>
    </location>
</feature>